<evidence type="ECO:0000256" key="1">
    <source>
        <dbReference type="SAM" id="SignalP"/>
    </source>
</evidence>
<evidence type="ECO:0008006" key="4">
    <source>
        <dbReference type="Google" id="ProtNLM"/>
    </source>
</evidence>
<dbReference type="Proteomes" id="UP001623290">
    <property type="component" value="Chromosome"/>
</dbReference>
<name>A0ABZ1E2X6_9RHOB</name>
<dbReference type="PROSITE" id="PS51257">
    <property type="entry name" value="PROKAR_LIPOPROTEIN"/>
    <property type="match status" value="1"/>
</dbReference>
<feature type="signal peptide" evidence="1">
    <location>
        <begin position="1"/>
        <end position="22"/>
    </location>
</feature>
<evidence type="ECO:0000313" key="3">
    <source>
        <dbReference type="Proteomes" id="UP001623290"/>
    </source>
</evidence>
<organism evidence="2 3">
    <name type="scientific">Thioclava litoralis</name>
    <dbReference type="NCBI Taxonomy" id="3076557"/>
    <lineage>
        <taxon>Bacteria</taxon>
        <taxon>Pseudomonadati</taxon>
        <taxon>Pseudomonadota</taxon>
        <taxon>Alphaproteobacteria</taxon>
        <taxon>Rhodobacterales</taxon>
        <taxon>Paracoccaceae</taxon>
        <taxon>Thioclava</taxon>
    </lineage>
</organism>
<dbReference type="RefSeq" id="WP_406721232.1">
    <property type="nucleotide sequence ID" value="NZ_CP135443.1"/>
</dbReference>
<keyword evidence="1" id="KW-0732">Signal</keyword>
<protein>
    <recommendedName>
        <fullName evidence="4">Lipoprotein</fullName>
    </recommendedName>
</protein>
<gene>
    <name evidence="2" type="ORF">RPE78_03265</name>
</gene>
<accession>A0ABZ1E2X6</accession>
<sequence>MRAFLTGLAAAVLLGGCMASQAPETYTRDTYAVSAVPAWSSAPTSAVPASAAPVSAVPVLAGGAVHRVSVSKGSSPLWDQDAVMERQIARRATKSCGSAGYREIGRVLASVYQIGGGTQFNYDVTIQCRT</sequence>
<dbReference type="EMBL" id="CP135443">
    <property type="protein sequence ID" value="WRY34319.1"/>
    <property type="molecule type" value="Genomic_DNA"/>
</dbReference>
<proteinExistence type="predicted"/>
<reference evidence="2 3" key="1">
    <citation type="submission" date="2023-09" db="EMBL/GenBank/DDBJ databases">
        <title>Thioclava shenzhenensis sp. nov., a multidrug resistant bacteria-antagonizing species isolated from coastal seawater.</title>
        <authorList>
            <person name="Long M."/>
        </authorList>
    </citation>
    <scope>NUCLEOTIDE SEQUENCE [LARGE SCALE GENOMIC DNA]</scope>
    <source>
        <strain evidence="2 3">FTW29</strain>
    </source>
</reference>
<feature type="chain" id="PRO_5047314227" description="Lipoprotein" evidence="1">
    <location>
        <begin position="23"/>
        <end position="130"/>
    </location>
</feature>
<keyword evidence="3" id="KW-1185">Reference proteome</keyword>
<evidence type="ECO:0000313" key="2">
    <source>
        <dbReference type="EMBL" id="WRY34319.1"/>
    </source>
</evidence>